<dbReference type="eggNOG" id="COG1256">
    <property type="taxonomic scope" value="Bacteria"/>
</dbReference>
<protein>
    <submittedName>
        <fullName evidence="1">Uncharacterized protein</fullName>
    </submittedName>
</protein>
<dbReference type="AlphaFoldDB" id="A0A0K0GMC6"/>
<proteinExistence type="predicted"/>
<evidence type="ECO:0000313" key="2">
    <source>
        <dbReference type="Proteomes" id="UP000001740"/>
    </source>
</evidence>
<sequence>MFETTHRHTGVTMSISSIASSGMQVAALRQQVAASNVARLPVDGSQRQSVAASTQANGGVAANVVNVSADPSAPATDLVEGVSARNDFQANANVLRRSDEMLGSLLDVLT</sequence>
<evidence type="ECO:0000313" key="1">
    <source>
        <dbReference type="EMBL" id="ACD59935.1"/>
    </source>
</evidence>
<name>A0A0K0GMC6_XANOP</name>
<organism evidence="1 2">
    <name type="scientific">Xanthomonas oryzae pv. oryzae (strain PXO99A)</name>
    <dbReference type="NCBI Taxonomy" id="360094"/>
    <lineage>
        <taxon>Bacteria</taxon>
        <taxon>Pseudomonadati</taxon>
        <taxon>Pseudomonadota</taxon>
        <taxon>Gammaproteobacteria</taxon>
        <taxon>Lysobacterales</taxon>
        <taxon>Lysobacteraceae</taxon>
        <taxon>Xanthomonas</taxon>
    </lineage>
</organism>
<dbReference type="Proteomes" id="UP000001740">
    <property type="component" value="Chromosome"/>
</dbReference>
<dbReference type="EMBL" id="CP000967">
    <property type="protein sequence ID" value="ACD59935.1"/>
    <property type="molecule type" value="Genomic_DNA"/>
</dbReference>
<dbReference type="KEGG" id="xop:PXO_01451"/>
<dbReference type="HOGENOM" id="CLU_131404_2_0_6"/>
<gene>
    <name evidence="1" type="ordered locus">PXO_01451</name>
</gene>
<accession>A0A0K0GMC6</accession>
<reference evidence="1 2" key="1">
    <citation type="journal article" date="2008" name="BMC Genomics">
        <title>Genome sequence and rapid evolution of the rice pathogen Xanthomonas oryzae pv. oryzae PXO99A.</title>
        <authorList>
            <person name="Salzberg S.L."/>
            <person name="Sommer D.D."/>
            <person name="Schatz M.C."/>
            <person name="Phillippy A.M."/>
            <person name="Rabinowicz P.D."/>
            <person name="Tsuge S."/>
            <person name="Furutani A."/>
            <person name="Ochiai H."/>
            <person name="Delcher A.L."/>
            <person name="Kelley D."/>
            <person name="Madupu R."/>
            <person name="Puiu D."/>
            <person name="Radune D."/>
            <person name="Shumway M."/>
            <person name="Trapnell C."/>
            <person name="Aparna G."/>
            <person name="Jha G."/>
            <person name="Pandey A."/>
            <person name="Patil P.B."/>
            <person name="Ishihara H."/>
            <person name="Meyer D.F."/>
            <person name="Szurek B."/>
            <person name="Verdier V."/>
            <person name="Koebnik R."/>
            <person name="Dow J.M."/>
            <person name="Ryan R.P."/>
            <person name="Hirata H."/>
            <person name="Tsuyumu S."/>
            <person name="Won Lee S."/>
            <person name="Seo Y.S."/>
            <person name="Sriariyanum M."/>
            <person name="Ronald P.C."/>
            <person name="Sonti R.V."/>
            <person name="Van Sluys M.A."/>
            <person name="Leach J.E."/>
            <person name="White F.F."/>
            <person name="Bogdanove A.J."/>
        </authorList>
    </citation>
    <scope>NUCLEOTIDE SEQUENCE [LARGE SCALE GENOMIC DNA]</scope>
    <source>
        <strain evidence="1 2">PXO99A</strain>
    </source>
</reference>